<dbReference type="PANTHER" id="PTHR45947:SF3">
    <property type="entry name" value="SULFOQUINOVOSYL TRANSFERASE SQD2"/>
    <property type="match status" value="1"/>
</dbReference>
<feature type="domain" description="Glycosyl transferase family 1" evidence="1">
    <location>
        <begin position="217"/>
        <end position="364"/>
    </location>
</feature>
<dbReference type="CDD" id="cd03801">
    <property type="entry name" value="GT4_PimA-like"/>
    <property type="match status" value="1"/>
</dbReference>
<dbReference type="PANTHER" id="PTHR45947">
    <property type="entry name" value="SULFOQUINOVOSYL TRANSFERASE SQD2"/>
    <property type="match status" value="1"/>
</dbReference>
<name>A0ABD5MF41_9EURY</name>
<dbReference type="GO" id="GO:0016757">
    <property type="term" value="F:glycosyltransferase activity"/>
    <property type="evidence" value="ECO:0007669"/>
    <property type="project" value="UniProtKB-KW"/>
</dbReference>
<dbReference type="Proteomes" id="UP001570511">
    <property type="component" value="Unassembled WGS sequence"/>
</dbReference>
<keyword evidence="3" id="KW-1185">Reference proteome</keyword>
<dbReference type="InterPro" id="IPR001296">
    <property type="entry name" value="Glyco_trans_1"/>
</dbReference>
<proteinExistence type="predicted"/>
<evidence type="ECO:0000313" key="2">
    <source>
        <dbReference type="EMBL" id="MFA1612249.1"/>
    </source>
</evidence>
<evidence type="ECO:0000259" key="1">
    <source>
        <dbReference type="Pfam" id="PF00534"/>
    </source>
</evidence>
<sequence>MDVSIFSYRDLGTNVGQTLTYTAEGFFKEGVLQQVYCRGNIKTSLPDSKVTKPIPFGRYGPSFLWLLNKYVYPFDHRTHSMNLLDIFSKRKVSSDTADIHYYEIPGLKRSLNESISGGHETVIVGGTELASAALDRREQEYRKWDLDLEIPSTKRNLANRREETIRDVDHLIALSGFVKESYAKAGISANKIEVINQAVDPDKFSPGKSNEDEMFRGLFVGSVNLMKGIPYLLDGWRQAGFAADESAELVLCGNINPDAKYIIEDKRPTNLQLPGWVDPLPYYRDASVFIFPSLTEGFAKVILEAMSTGTPVIVSENSGGADIITDSEDGFVVPAYDAGEIASKLQYLRENPKELERMGDAARNTAKERTWGKFVDEVIYYLKDIL</sequence>
<dbReference type="SUPFAM" id="SSF53756">
    <property type="entry name" value="UDP-Glycosyltransferase/glycogen phosphorylase"/>
    <property type="match status" value="1"/>
</dbReference>
<reference evidence="2 3" key="1">
    <citation type="submission" date="2024-08" db="EMBL/GenBank/DDBJ databases">
        <title>Halobellus sp. MBLA0158 whole genome sequence.</title>
        <authorList>
            <person name="Hwang C.Y."/>
            <person name="Cho E.-S."/>
            <person name="Seo M.-J."/>
        </authorList>
    </citation>
    <scope>NUCLEOTIDE SEQUENCE [LARGE SCALE GENOMIC DNA]</scope>
    <source>
        <strain evidence="2 3">MBLA0158</strain>
    </source>
</reference>
<protein>
    <submittedName>
        <fullName evidence="2">Glycosyltransferase family 4 protein</fullName>
        <ecNumber evidence="2">2.4.-.-</ecNumber>
    </submittedName>
</protein>
<keyword evidence="2" id="KW-0328">Glycosyltransferase</keyword>
<dbReference type="InterPro" id="IPR050194">
    <property type="entry name" value="Glycosyltransferase_grp1"/>
</dbReference>
<dbReference type="RefSeq" id="WP_372391038.1">
    <property type="nucleotide sequence ID" value="NZ_JBGNYA010000001.1"/>
</dbReference>
<dbReference type="AlphaFoldDB" id="A0ABD5MF41"/>
<dbReference type="Pfam" id="PF00534">
    <property type="entry name" value="Glycos_transf_1"/>
    <property type="match status" value="1"/>
</dbReference>
<organism evidence="2 3">
    <name type="scientific">Halobellus rubicundus</name>
    <dbReference type="NCBI Taxonomy" id="2996466"/>
    <lineage>
        <taxon>Archaea</taxon>
        <taxon>Methanobacteriati</taxon>
        <taxon>Methanobacteriota</taxon>
        <taxon>Stenosarchaea group</taxon>
        <taxon>Halobacteria</taxon>
        <taxon>Halobacteriales</taxon>
        <taxon>Haloferacaceae</taxon>
        <taxon>Halobellus</taxon>
    </lineage>
</organism>
<dbReference type="EC" id="2.4.-.-" evidence="2"/>
<gene>
    <name evidence="2" type="ORF">OS889_14725</name>
</gene>
<comment type="caution">
    <text evidence="2">The sequence shown here is derived from an EMBL/GenBank/DDBJ whole genome shotgun (WGS) entry which is preliminary data.</text>
</comment>
<dbReference type="Gene3D" id="3.40.50.2000">
    <property type="entry name" value="Glycogen Phosphorylase B"/>
    <property type="match status" value="2"/>
</dbReference>
<evidence type="ECO:0000313" key="3">
    <source>
        <dbReference type="Proteomes" id="UP001570511"/>
    </source>
</evidence>
<accession>A0ABD5MF41</accession>
<dbReference type="EMBL" id="JBGNYA010000001">
    <property type="protein sequence ID" value="MFA1612249.1"/>
    <property type="molecule type" value="Genomic_DNA"/>
</dbReference>
<keyword evidence="2" id="KW-0808">Transferase</keyword>